<evidence type="ECO:0000256" key="2">
    <source>
        <dbReference type="SAM" id="Phobius"/>
    </source>
</evidence>
<keyword evidence="2" id="KW-1133">Transmembrane helix</keyword>
<dbReference type="EMBL" id="CP036432">
    <property type="protein sequence ID" value="QDV84642.1"/>
    <property type="molecule type" value="Genomic_DNA"/>
</dbReference>
<keyword evidence="2" id="KW-0812">Transmembrane</keyword>
<gene>
    <name evidence="4" type="ORF">TBK1r_35930</name>
</gene>
<sequence>MPQPDLTIVIPTKNDGERLSECLQAIGRGFASEIVVVDSCSQDATASIAAEHGATLVQFQWDGKFPKKRNWFLRNHTPKTRWVLFLDSDEILSDDFKRELANTLPKSKASGYWLNYSIYFLGQELKHGYPLKKLALFRVGAGEYERIDESRWSHLDMEIHEHPIIDGEVGKIESKIDHRDFRDVSHYIAKHNEYSSWEARRFLQMKTRGETTMPLTLKQKIKYRLIESPFAGIVYFFGAYFMMGGFLDGKRGLAFAILKMGYFTQVYCKIQELRAETLETAKAEAPRPLLTDAAVAHKP</sequence>
<protein>
    <submittedName>
        <fullName evidence="4">Glycosyl transferase family 2</fullName>
    </submittedName>
</protein>
<evidence type="ECO:0000313" key="4">
    <source>
        <dbReference type="EMBL" id="QDV84642.1"/>
    </source>
</evidence>
<feature type="transmembrane region" description="Helical" evidence="2">
    <location>
        <begin position="229"/>
        <end position="247"/>
    </location>
</feature>
<name>A0ABX5XSA6_9BACT</name>
<dbReference type="Pfam" id="PF00535">
    <property type="entry name" value="Glycos_transf_2"/>
    <property type="match status" value="1"/>
</dbReference>
<comment type="similarity">
    <text evidence="1">Belongs to the glycosyltransferase 2 family. WaaE/KdtX subfamily.</text>
</comment>
<proteinExistence type="inferred from homology"/>
<dbReference type="RefSeq" id="WP_419581455.1">
    <property type="nucleotide sequence ID" value="NZ_CP036432.1"/>
</dbReference>
<dbReference type="Proteomes" id="UP000318081">
    <property type="component" value="Chromosome"/>
</dbReference>
<accession>A0ABX5XSA6</accession>
<dbReference type="Gene3D" id="3.90.550.10">
    <property type="entry name" value="Spore Coat Polysaccharide Biosynthesis Protein SpsA, Chain A"/>
    <property type="match status" value="1"/>
</dbReference>
<dbReference type="GO" id="GO:0016740">
    <property type="term" value="F:transferase activity"/>
    <property type="evidence" value="ECO:0007669"/>
    <property type="project" value="UniProtKB-KW"/>
</dbReference>
<dbReference type="CDD" id="cd02511">
    <property type="entry name" value="Beta4Glucosyltransferase"/>
    <property type="match status" value="1"/>
</dbReference>
<keyword evidence="2" id="KW-0472">Membrane</keyword>
<feature type="domain" description="Glycosyltransferase 2-like" evidence="3">
    <location>
        <begin position="7"/>
        <end position="124"/>
    </location>
</feature>
<organism evidence="4 5">
    <name type="scientific">Stieleria magnilauensis</name>
    <dbReference type="NCBI Taxonomy" id="2527963"/>
    <lineage>
        <taxon>Bacteria</taxon>
        <taxon>Pseudomonadati</taxon>
        <taxon>Planctomycetota</taxon>
        <taxon>Planctomycetia</taxon>
        <taxon>Pirellulales</taxon>
        <taxon>Pirellulaceae</taxon>
        <taxon>Stieleria</taxon>
    </lineage>
</organism>
<evidence type="ECO:0000313" key="5">
    <source>
        <dbReference type="Proteomes" id="UP000318081"/>
    </source>
</evidence>
<dbReference type="PANTHER" id="PTHR43630:SF2">
    <property type="entry name" value="GLYCOSYLTRANSFERASE"/>
    <property type="match status" value="1"/>
</dbReference>
<dbReference type="InterPro" id="IPR001173">
    <property type="entry name" value="Glyco_trans_2-like"/>
</dbReference>
<keyword evidence="4" id="KW-0808">Transferase</keyword>
<evidence type="ECO:0000259" key="3">
    <source>
        <dbReference type="Pfam" id="PF00535"/>
    </source>
</evidence>
<dbReference type="PANTHER" id="PTHR43630">
    <property type="entry name" value="POLY-BETA-1,6-N-ACETYL-D-GLUCOSAMINE SYNTHASE"/>
    <property type="match status" value="1"/>
</dbReference>
<reference evidence="4 5" key="1">
    <citation type="submission" date="2019-02" db="EMBL/GenBank/DDBJ databases">
        <title>Deep-cultivation of Planctomycetes and their phenomic and genomic characterization uncovers novel biology.</title>
        <authorList>
            <person name="Wiegand S."/>
            <person name="Jogler M."/>
            <person name="Boedeker C."/>
            <person name="Pinto D."/>
            <person name="Vollmers J."/>
            <person name="Rivas-Marin E."/>
            <person name="Kohn T."/>
            <person name="Peeters S.H."/>
            <person name="Heuer A."/>
            <person name="Rast P."/>
            <person name="Oberbeckmann S."/>
            <person name="Bunk B."/>
            <person name="Jeske O."/>
            <person name="Meyerdierks A."/>
            <person name="Storesund J.E."/>
            <person name="Kallscheuer N."/>
            <person name="Luecker S."/>
            <person name="Lage O.M."/>
            <person name="Pohl T."/>
            <person name="Merkel B.J."/>
            <person name="Hornburger P."/>
            <person name="Mueller R.-W."/>
            <person name="Bruemmer F."/>
            <person name="Labrenz M."/>
            <person name="Spormann A.M."/>
            <person name="Op den Camp H."/>
            <person name="Overmann J."/>
            <person name="Amann R."/>
            <person name="Jetten M.S.M."/>
            <person name="Mascher T."/>
            <person name="Medema M.H."/>
            <person name="Devos D.P."/>
            <person name="Kaster A.-K."/>
            <person name="Ovreas L."/>
            <person name="Rohde M."/>
            <person name="Galperin M.Y."/>
            <person name="Jogler C."/>
        </authorList>
    </citation>
    <scope>NUCLEOTIDE SEQUENCE [LARGE SCALE GENOMIC DNA]</scope>
    <source>
        <strain evidence="4 5">TBK1r</strain>
    </source>
</reference>
<evidence type="ECO:0000256" key="1">
    <source>
        <dbReference type="ARBA" id="ARBA00038494"/>
    </source>
</evidence>
<dbReference type="SUPFAM" id="SSF53448">
    <property type="entry name" value="Nucleotide-diphospho-sugar transferases"/>
    <property type="match status" value="1"/>
</dbReference>
<dbReference type="InterPro" id="IPR029044">
    <property type="entry name" value="Nucleotide-diphossugar_trans"/>
</dbReference>
<keyword evidence="5" id="KW-1185">Reference proteome</keyword>